<dbReference type="PATRIC" id="fig|1280949.3.peg.2179"/>
<dbReference type="Proteomes" id="UP000027446">
    <property type="component" value="Unassembled WGS sequence"/>
</dbReference>
<evidence type="ECO:0000256" key="4">
    <source>
        <dbReference type="SAM" id="MobiDB-lite"/>
    </source>
</evidence>
<dbReference type="InterPro" id="IPR014748">
    <property type="entry name" value="Enoyl-CoA_hydra_C"/>
</dbReference>
<dbReference type="GO" id="GO:0004300">
    <property type="term" value="F:enoyl-CoA hydratase activity"/>
    <property type="evidence" value="ECO:0007669"/>
    <property type="project" value="UniProtKB-EC"/>
</dbReference>
<comment type="similarity">
    <text evidence="1 3">Belongs to the enoyl-CoA hydratase/isomerase family.</text>
</comment>
<feature type="region of interest" description="Disordered" evidence="4">
    <location>
        <begin position="230"/>
        <end position="255"/>
    </location>
</feature>
<dbReference type="PANTHER" id="PTHR11941:SF54">
    <property type="entry name" value="ENOYL-COA HYDRATASE, MITOCHONDRIAL"/>
    <property type="match status" value="1"/>
</dbReference>
<evidence type="ECO:0000313" key="6">
    <source>
        <dbReference type="Proteomes" id="UP000027446"/>
    </source>
</evidence>
<comment type="caution">
    <text evidence="5">The sequence shown here is derived from an EMBL/GenBank/DDBJ whole genome shotgun (WGS) entry which is preliminary data.</text>
</comment>
<dbReference type="PANTHER" id="PTHR11941">
    <property type="entry name" value="ENOYL-COA HYDRATASE-RELATED"/>
    <property type="match status" value="1"/>
</dbReference>
<dbReference type="GO" id="GO:0006635">
    <property type="term" value="P:fatty acid beta-oxidation"/>
    <property type="evidence" value="ECO:0007669"/>
    <property type="project" value="TreeGrafter"/>
</dbReference>
<dbReference type="EMBL" id="ARYH01000001">
    <property type="protein sequence ID" value="KCZ86139.1"/>
    <property type="molecule type" value="Genomic_DNA"/>
</dbReference>
<evidence type="ECO:0000256" key="1">
    <source>
        <dbReference type="ARBA" id="ARBA00005254"/>
    </source>
</evidence>
<dbReference type="Gene3D" id="1.10.12.10">
    <property type="entry name" value="Lyase 2-enoyl-coa Hydratase, Chain A, domain 2"/>
    <property type="match status" value="1"/>
</dbReference>
<dbReference type="eggNOG" id="COG1024">
    <property type="taxonomic scope" value="Bacteria"/>
</dbReference>
<keyword evidence="6" id="KW-1185">Reference proteome</keyword>
<dbReference type="STRING" id="1280949.HAD_10650"/>
<gene>
    <name evidence="5" type="ORF">HAD_10650</name>
</gene>
<dbReference type="InterPro" id="IPR029045">
    <property type="entry name" value="ClpP/crotonase-like_dom_sf"/>
</dbReference>
<dbReference type="InterPro" id="IPR001753">
    <property type="entry name" value="Enoyl-CoA_hydra/iso"/>
</dbReference>
<evidence type="ECO:0000256" key="2">
    <source>
        <dbReference type="ARBA" id="ARBA00023239"/>
    </source>
</evidence>
<dbReference type="CDD" id="cd06558">
    <property type="entry name" value="crotonase-like"/>
    <property type="match status" value="1"/>
</dbReference>
<reference evidence="5 6" key="1">
    <citation type="journal article" date="2014" name="Antonie Van Leeuwenhoek">
        <title>Hyphomonas beringensis sp. nov. and Hyphomonas chukchiensis sp. nov., isolated from surface seawater of the Bering Sea and Chukchi Sea.</title>
        <authorList>
            <person name="Li C."/>
            <person name="Lai Q."/>
            <person name="Li G."/>
            <person name="Dong C."/>
            <person name="Wang J."/>
            <person name="Liao Y."/>
            <person name="Shao Z."/>
        </authorList>
    </citation>
    <scope>NUCLEOTIDE SEQUENCE [LARGE SCALE GENOMIC DNA]</scope>
    <source>
        <strain evidence="5 6">MHS-3</strain>
    </source>
</reference>
<dbReference type="EC" id="4.2.1.17" evidence="5"/>
<dbReference type="Gene3D" id="3.90.226.10">
    <property type="entry name" value="2-enoyl-CoA Hydratase, Chain A, domain 1"/>
    <property type="match status" value="1"/>
</dbReference>
<evidence type="ECO:0000313" key="5">
    <source>
        <dbReference type="EMBL" id="KCZ86139.1"/>
    </source>
</evidence>
<dbReference type="PROSITE" id="PS00166">
    <property type="entry name" value="ENOYL_COA_HYDRATASE"/>
    <property type="match status" value="1"/>
</dbReference>
<sequence>MANLVRTESADGILTVTLNRPETLNSLTSEACFELSDIFDRYENDDELRVAIITGAGDRAFCAGHDLADDISDPMPATGWAGLSHRSGLNKPLIAAVNGLALGGGWELAMLCDVVIADARASFGLPEPKVGFVALGGGARLLPHRVPHHIAMGLILTGRKLSAQDAANLGLVNEVSPPGKVLDTAKQWAEDMLTCSPLALRMSKQLAMASADPEILREQLQTLEIKMTEELSGSQDAKEGMAAFKEKRPPRWTGR</sequence>
<name>A0A069E832_9PROT</name>
<evidence type="ECO:0000256" key="3">
    <source>
        <dbReference type="RuleBase" id="RU003707"/>
    </source>
</evidence>
<accession>A0A069E832</accession>
<proteinExistence type="inferred from homology"/>
<dbReference type="AlphaFoldDB" id="A0A069E832"/>
<dbReference type="InterPro" id="IPR018376">
    <property type="entry name" value="Enoyl-CoA_hyd/isom_CS"/>
</dbReference>
<dbReference type="SUPFAM" id="SSF52096">
    <property type="entry name" value="ClpP/crotonase"/>
    <property type="match status" value="1"/>
</dbReference>
<protein>
    <submittedName>
        <fullName evidence="5">Enoyl-CoA hydratase</fullName>
        <ecNumber evidence="5">4.2.1.17</ecNumber>
    </submittedName>
</protein>
<feature type="compositionally biased region" description="Basic and acidic residues" evidence="4">
    <location>
        <begin position="236"/>
        <end position="249"/>
    </location>
</feature>
<dbReference type="Pfam" id="PF00378">
    <property type="entry name" value="ECH_1"/>
    <property type="match status" value="1"/>
</dbReference>
<organism evidence="5 6">
    <name type="scientific">Hyphomonas adhaerens MHS-3</name>
    <dbReference type="NCBI Taxonomy" id="1280949"/>
    <lineage>
        <taxon>Bacteria</taxon>
        <taxon>Pseudomonadati</taxon>
        <taxon>Pseudomonadota</taxon>
        <taxon>Alphaproteobacteria</taxon>
        <taxon>Hyphomonadales</taxon>
        <taxon>Hyphomonadaceae</taxon>
        <taxon>Hyphomonas</taxon>
    </lineage>
</organism>
<keyword evidence="2 5" id="KW-0456">Lyase</keyword>